<accession>A0A0D8ICB0</accession>
<dbReference type="Pfam" id="PF02924">
    <property type="entry name" value="HDPD"/>
    <property type="match status" value="1"/>
</dbReference>
<name>A0A0D8ICB0_9CLOT</name>
<reference evidence="1 2" key="1">
    <citation type="submission" date="2014-10" db="EMBL/GenBank/DDBJ databases">
        <title>Genome sequence of Clostridium aceticum DSM 1496.</title>
        <authorList>
            <person name="Poehlein A."/>
            <person name="Schiel-Bengelsdorf B."/>
            <person name="Gottschalk G."/>
            <person name="Duerre P."/>
            <person name="Daniel R."/>
        </authorList>
    </citation>
    <scope>NUCLEOTIDE SEQUENCE [LARGE SCALE GENOMIC DNA]</scope>
    <source>
        <strain evidence="1 2">DSM 1496</strain>
    </source>
</reference>
<keyword evidence="2" id="KW-1185">Reference proteome</keyword>
<dbReference type="KEGG" id="cace:CACET_c15590"/>
<dbReference type="STRING" id="84022.CACET_c15590"/>
<dbReference type="InterPro" id="IPR004195">
    <property type="entry name" value="Head_decoration_D"/>
</dbReference>
<protein>
    <submittedName>
        <fullName evidence="1">Bacteriophage lambda head decoration protein D</fullName>
    </submittedName>
</protein>
<dbReference type="EMBL" id="CP009687">
    <property type="protein sequence ID" value="AKL95008.1"/>
    <property type="molecule type" value="Genomic_DNA"/>
</dbReference>
<evidence type="ECO:0000313" key="1">
    <source>
        <dbReference type="EMBL" id="AKL95008.1"/>
    </source>
</evidence>
<evidence type="ECO:0000313" key="2">
    <source>
        <dbReference type="Proteomes" id="UP000035704"/>
    </source>
</evidence>
<dbReference type="Gene3D" id="2.40.300.10">
    <property type="entry name" value="Head decoration protein D"/>
    <property type="match status" value="1"/>
</dbReference>
<gene>
    <name evidence="1" type="ORF">CACET_c15590</name>
</gene>
<dbReference type="AlphaFoldDB" id="A0A0D8ICB0"/>
<sequence>MYKVLGEFIPDNLIAGNEFPILTKGITLAKDQGVLLRGTVVGIVTATGLGKIADKSESDGAQNPYAILTDTVDTGEDDVVTTGYISGLFNAKALIFGGEDTAADHEIELRKLGIYLKESL</sequence>
<proteinExistence type="predicted"/>
<organism evidence="1 2">
    <name type="scientific">Clostridium aceticum</name>
    <dbReference type="NCBI Taxonomy" id="84022"/>
    <lineage>
        <taxon>Bacteria</taxon>
        <taxon>Bacillati</taxon>
        <taxon>Bacillota</taxon>
        <taxon>Clostridia</taxon>
        <taxon>Eubacteriales</taxon>
        <taxon>Clostridiaceae</taxon>
        <taxon>Clostridium</taxon>
    </lineage>
</organism>
<dbReference type="OrthoDB" id="1955632at2"/>
<dbReference type="RefSeq" id="WP_044823759.1">
    <property type="nucleotide sequence ID" value="NZ_CP009687.1"/>
</dbReference>
<dbReference type="Proteomes" id="UP000035704">
    <property type="component" value="Chromosome"/>
</dbReference>
<dbReference type="PATRIC" id="fig|84022.5.peg.3012"/>